<keyword evidence="2" id="KW-1185">Reference proteome</keyword>
<name>A0A1U7DCH0_9RHOB</name>
<organism evidence="1 2">
    <name type="scientific">Salipiger profundus</name>
    <dbReference type="NCBI Taxonomy" id="1229727"/>
    <lineage>
        <taxon>Bacteria</taxon>
        <taxon>Pseudomonadati</taxon>
        <taxon>Pseudomonadota</taxon>
        <taxon>Alphaproteobacteria</taxon>
        <taxon>Rhodobacterales</taxon>
        <taxon>Roseobacteraceae</taxon>
        <taxon>Salipiger</taxon>
    </lineage>
</organism>
<accession>A0A1U7DCH0</accession>
<dbReference type="Proteomes" id="UP000186559">
    <property type="component" value="Chromosome"/>
</dbReference>
<dbReference type="KEGG" id="tpro:Ga0080559_TMP4949"/>
<dbReference type="RefSeq" id="WP_076625202.1">
    <property type="nucleotide sequence ID" value="NZ_BMEW01000002.1"/>
</dbReference>
<dbReference type="STRING" id="1229727.Ga0080559_TMP4949"/>
<dbReference type="EMBL" id="CP014796">
    <property type="protein sequence ID" value="APX25745.1"/>
    <property type="molecule type" value="Genomic_DNA"/>
</dbReference>
<reference evidence="1 2" key="1">
    <citation type="submission" date="2016-03" db="EMBL/GenBank/DDBJ databases">
        <title>Deep-sea bacteria in the southern Pacific.</title>
        <authorList>
            <person name="Tang K."/>
        </authorList>
    </citation>
    <scope>NUCLEOTIDE SEQUENCE [LARGE SCALE GENOMIC DNA]</scope>
    <source>
        <strain evidence="1 2">JLT2016</strain>
    </source>
</reference>
<dbReference type="AlphaFoldDB" id="A0A1U7DCH0"/>
<sequence>MTVPSWPTALPRPLRSSYRASATDPRLKRAQDAPVPAYRRRYSSVARGLQLSLVLSRAEKAVFDKFHAETTGFGTTPFWMPDPVTDGWPLLTPEGQYLLTPEGQRILLSARLLCVFGDEVPSETLRGMSFTVSFSVWVMP</sequence>
<evidence type="ECO:0000313" key="2">
    <source>
        <dbReference type="Proteomes" id="UP000186559"/>
    </source>
</evidence>
<proteinExistence type="predicted"/>
<protein>
    <submittedName>
        <fullName evidence="1">Uncharacterized protein</fullName>
    </submittedName>
</protein>
<evidence type="ECO:0000313" key="1">
    <source>
        <dbReference type="EMBL" id="APX25745.1"/>
    </source>
</evidence>
<gene>
    <name evidence="1" type="ORF">Ga0080559_TMP4949</name>
</gene>